<evidence type="ECO:0000259" key="1">
    <source>
        <dbReference type="Pfam" id="PF12697"/>
    </source>
</evidence>
<feature type="domain" description="AB hydrolase-1" evidence="1">
    <location>
        <begin position="41"/>
        <end position="222"/>
    </location>
</feature>
<sequence>MSLPIVLITGQLLTDAVWQPLLDAWTDREVTVADNRSDDSIEGFAQRLLDNAPPKFVLVGHAMGGFVAFEVMRRAPERVAKLALISTLASADGPAQTARRQGYIDLVESGRFDQVVEERIPILFPEEKRGDVRLLGIARRMAADTGADTFLAQQRAIMARIDSRPRLGEIAVPTLLIWGEKDGITSRAHHDEIADAIPGARLEVVPGAGHLPMVEAPEVVVSLLTSFIDEQTISSPRKRKRGFRARVG</sequence>
<dbReference type="InterPro" id="IPR050228">
    <property type="entry name" value="Carboxylesterase_BioH"/>
</dbReference>
<proteinExistence type="predicted"/>
<keyword evidence="3" id="KW-1185">Reference proteome</keyword>
<dbReference type="SUPFAM" id="SSF53474">
    <property type="entry name" value="alpha/beta-Hydrolases"/>
    <property type="match status" value="1"/>
</dbReference>
<dbReference type="PANTHER" id="PTHR43194">
    <property type="entry name" value="HYDROLASE ALPHA/BETA FOLD FAMILY"/>
    <property type="match status" value="1"/>
</dbReference>
<gene>
    <name evidence="2" type="ORF">FHR21_002649</name>
</gene>
<dbReference type="InterPro" id="IPR000073">
    <property type="entry name" value="AB_hydrolase_1"/>
</dbReference>
<dbReference type="EMBL" id="JACIJH010000008">
    <property type="protein sequence ID" value="MBB5707286.1"/>
    <property type="molecule type" value="Genomic_DNA"/>
</dbReference>
<dbReference type="Pfam" id="PF12697">
    <property type="entry name" value="Abhydrolase_6"/>
    <property type="match status" value="1"/>
</dbReference>
<dbReference type="Proteomes" id="UP000537161">
    <property type="component" value="Unassembled WGS sequence"/>
</dbReference>
<reference evidence="2 3" key="1">
    <citation type="submission" date="2020-08" db="EMBL/GenBank/DDBJ databases">
        <title>Genomic Encyclopedia of Type Strains, Phase IV (KMG-IV): sequencing the most valuable type-strain genomes for metagenomic binning, comparative biology and taxonomic classification.</title>
        <authorList>
            <person name="Goeker M."/>
        </authorList>
    </citation>
    <scope>NUCLEOTIDE SEQUENCE [LARGE SCALE GENOMIC DNA]</scope>
    <source>
        <strain evidence="2 3">DSM 27163</strain>
    </source>
</reference>
<dbReference type="AlphaFoldDB" id="A0A7W9B771"/>
<evidence type="ECO:0000313" key="2">
    <source>
        <dbReference type="EMBL" id="MBB5707286.1"/>
    </source>
</evidence>
<dbReference type="InterPro" id="IPR029058">
    <property type="entry name" value="AB_hydrolase_fold"/>
</dbReference>
<dbReference type="PANTHER" id="PTHR43194:SF2">
    <property type="entry name" value="PEROXISOMAL MEMBRANE PROTEIN LPX1"/>
    <property type="match status" value="1"/>
</dbReference>
<name>A0A7W9B771_9SPHN</name>
<dbReference type="PRINTS" id="PR00111">
    <property type="entry name" value="ABHYDROLASE"/>
</dbReference>
<dbReference type="Gene3D" id="3.40.50.1820">
    <property type="entry name" value="alpha/beta hydrolase"/>
    <property type="match status" value="1"/>
</dbReference>
<comment type="caution">
    <text evidence="2">The sequence shown here is derived from an EMBL/GenBank/DDBJ whole genome shotgun (WGS) entry which is preliminary data.</text>
</comment>
<accession>A0A7W9B771</accession>
<dbReference type="RefSeq" id="WP_184099008.1">
    <property type="nucleotide sequence ID" value="NZ_JACIJH010000008.1"/>
</dbReference>
<organism evidence="2 3">
    <name type="scientific">Sphingopyxis panaciterrulae</name>
    <dbReference type="NCBI Taxonomy" id="462372"/>
    <lineage>
        <taxon>Bacteria</taxon>
        <taxon>Pseudomonadati</taxon>
        <taxon>Pseudomonadota</taxon>
        <taxon>Alphaproteobacteria</taxon>
        <taxon>Sphingomonadales</taxon>
        <taxon>Sphingomonadaceae</taxon>
        <taxon>Sphingopyxis</taxon>
    </lineage>
</organism>
<protein>
    <submittedName>
        <fullName evidence="2">Pimeloyl-ACP methyl ester carboxylesterase</fullName>
    </submittedName>
</protein>
<evidence type="ECO:0000313" key="3">
    <source>
        <dbReference type="Proteomes" id="UP000537161"/>
    </source>
</evidence>